<dbReference type="InterPro" id="IPR021147">
    <property type="entry name" value="DUF697"/>
</dbReference>
<dbReference type="eggNOG" id="COG3597">
    <property type="taxonomic scope" value="Bacteria"/>
</dbReference>
<proteinExistence type="predicted"/>
<evidence type="ECO:0008006" key="7">
    <source>
        <dbReference type="Google" id="ProtNLM"/>
    </source>
</evidence>
<dbReference type="KEGG" id="syw:SYNW1471"/>
<dbReference type="GO" id="GO:0016020">
    <property type="term" value="C:membrane"/>
    <property type="evidence" value="ECO:0007669"/>
    <property type="project" value="UniProtKB-SubCell"/>
</dbReference>
<evidence type="ECO:0000256" key="2">
    <source>
        <dbReference type="ARBA" id="ARBA00022692"/>
    </source>
</evidence>
<sequence>MKLPLSLAPLWPPRQALVGPIALAGGGLLLGQWLVNDLLHVPGGGLGLLAAGAGVIWFGRRSGSPSFQEPSTVQGWVERCGSVLDQFEAFEGETAAGCALRRLRLQQVIEREAPLKVALVCVDASSRPALEPLQQALTGSKPLELSLAHPLDSQGGERIWPSGLEDQDLILFSLSAPLMAADLLWLQQLPREQRAWLLVRSGQEQSSSETQAELSPQLDDRWFERMAVMQNGDAHLRRALVPIRRELQKAGLLAETRQRLLRGLHQTWQAELEQLRWVRFQQLQGRTQWLVAGSVFASPLASVDLLAVAVANGLMIREMATIWGSTVKIELLQEAAAQLARVALAQGVVEWTGQTLLGLAKLDGGTWLVAGSMQALSAAYLTRVVGRSMADWLALSAGVAEPDLVELRQRAPLLVAQAAEEERLNWNDFLQDSRRWLLQATS</sequence>
<keyword evidence="2" id="KW-0812">Transmembrane</keyword>
<evidence type="ECO:0000313" key="5">
    <source>
        <dbReference type="EMBL" id="CAE07986.1"/>
    </source>
</evidence>
<evidence type="ECO:0000256" key="1">
    <source>
        <dbReference type="ARBA" id="ARBA00004141"/>
    </source>
</evidence>
<reference evidence="5 6" key="1">
    <citation type="journal article" date="2003" name="Nature">
        <title>The genome of a motile marine Synechococcus.</title>
        <authorList>
            <person name="Palenik B."/>
            <person name="Brahamsha B."/>
            <person name="Larimer F."/>
            <person name="Land M."/>
            <person name="Hauser L."/>
            <person name="Chain P."/>
            <person name="Lamerdin J."/>
            <person name="Regala W."/>
            <person name="Allen E.A."/>
            <person name="McCarren J."/>
            <person name="Paulsen I."/>
            <person name="Dufresne A."/>
            <person name="Partensky F."/>
            <person name="Webb E."/>
            <person name="Waterbury J."/>
        </authorList>
    </citation>
    <scope>NUCLEOTIDE SEQUENCE [LARGE SCALE GENOMIC DNA]</scope>
    <source>
        <strain evidence="5 6">WH8102</strain>
    </source>
</reference>
<dbReference type="STRING" id="84588.SYNW1471"/>
<accession>Q7U668</accession>
<dbReference type="Pfam" id="PF05128">
    <property type="entry name" value="DUF697"/>
    <property type="match status" value="1"/>
</dbReference>
<protein>
    <recommendedName>
        <fullName evidence="7">Membrane associated GTPase</fullName>
    </recommendedName>
</protein>
<name>Q7U668_PARMW</name>
<evidence type="ECO:0000313" key="6">
    <source>
        <dbReference type="Proteomes" id="UP000001422"/>
    </source>
</evidence>
<organism evidence="5 6">
    <name type="scientific">Parasynechococcus marenigrum (strain WH8102)</name>
    <dbReference type="NCBI Taxonomy" id="84588"/>
    <lineage>
        <taxon>Bacteria</taxon>
        <taxon>Bacillati</taxon>
        <taxon>Cyanobacteriota</taxon>
        <taxon>Cyanophyceae</taxon>
        <taxon>Synechococcales</taxon>
        <taxon>Prochlorococcaceae</taxon>
        <taxon>Parasynechococcus</taxon>
        <taxon>Parasynechococcus marenigrum</taxon>
    </lineage>
</organism>
<dbReference type="Proteomes" id="UP000001422">
    <property type="component" value="Chromosome"/>
</dbReference>
<dbReference type="EMBL" id="BX569693">
    <property type="protein sequence ID" value="CAE07986.1"/>
    <property type="molecule type" value="Genomic_DNA"/>
</dbReference>
<evidence type="ECO:0000256" key="3">
    <source>
        <dbReference type="ARBA" id="ARBA00022989"/>
    </source>
</evidence>
<dbReference type="AlphaFoldDB" id="Q7U668"/>
<keyword evidence="6" id="KW-1185">Reference proteome</keyword>
<evidence type="ECO:0000256" key="4">
    <source>
        <dbReference type="ARBA" id="ARBA00023136"/>
    </source>
</evidence>
<keyword evidence="3" id="KW-1133">Transmembrane helix</keyword>
<dbReference type="HOGENOM" id="CLU_622440_0_0_3"/>
<dbReference type="RefSeq" id="WP_011128335.1">
    <property type="nucleotide sequence ID" value="NC_005070.1"/>
</dbReference>
<comment type="subcellular location">
    <subcellularLocation>
        <location evidence="1">Membrane</location>
        <topology evidence="1">Multi-pass membrane protein</topology>
    </subcellularLocation>
</comment>
<gene>
    <name evidence="5" type="ordered locus">SYNW1471</name>
</gene>
<keyword evidence="4" id="KW-0472">Membrane</keyword>